<reference evidence="4 5" key="1">
    <citation type="journal article" date="2013" name="Genome Announc.">
        <title>Complete genome sequence of Simiduia agarivorans SA1(T), a marine bacterium able to degrade a variety of polysaccharides.</title>
        <authorList>
            <person name="Lin S.Y."/>
            <person name="Shieh W.Y."/>
            <person name="Chen J.S."/>
            <person name="Tang S.L."/>
        </authorList>
    </citation>
    <scope>NUCLEOTIDE SEQUENCE [LARGE SCALE GENOMIC DNA]</scope>
    <source>
        <strain evidence="5">DSM 21679 / JCM 13881 / BCRC 17597 / SA1</strain>
    </source>
</reference>
<dbReference type="SUPFAM" id="SSF109854">
    <property type="entry name" value="DinB/YfiT-like putative metalloenzymes"/>
    <property type="match status" value="1"/>
</dbReference>
<proteinExistence type="inferred from homology"/>
<keyword evidence="2 3" id="KW-0479">Metal-binding</keyword>
<keyword evidence="5" id="KW-1185">Reference proteome</keyword>
<dbReference type="RefSeq" id="WP_015048513.1">
    <property type="nucleotide sequence ID" value="NC_018868.3"/>
</dbReference>
<evidence type="ECO:0000256" key="3">
    <source>
        <dbReference type="PIRSR" id="PIRSR607837-1"/>
    </source>
</evidence>
<evidence type="ECO:0000313" key="5">
    <source>
        <dbReference type="Proteomes" id="UP000000466"/>
    </source>
</evidence>
<evidence type="ECO:0000313" key="4">
    <source>
        <dbReference type="EMBL" id="AFV00361.1"/>
    </source>
</evidence>
<comment type="similarity">
    <text evidence="1">Belongs to the DinB family.</text>
</comment>
<dbReference type="InterPro" id="IPR007837">
    <property type="entry name" value="DinB"/>
</dbReference>
<accession>K4KQ21</accession>
<evidence type="ECO:0000256" key="2">
    <source>
        <dbReference type="ARBA" id="ARBA00022723"/>
    </source>
</evidence>
<dbReference type="STRING" id="1117647.M5M_16140"/>
<dbReference type="AlphaFoldDB" id="K4KQ21"/>
<dbReference type="PANTHER" id="PTHR37302:SF1">
    <property type="entry name" value="PROTEIN DINB"/>
    <property type="match status" value="1"/>
</dbReference>
<dbReference type="PANTHER" id="PTHR37302">
    <property type="entry name" value="SLR1116 PROTEIN"/>
    <property type="match status" value="1"/>
</dbReference>
<sequence length="177" mass="20108">MTFPAVQSVQCLEQSFAYKAWANAEILSVLAQCNPDRAPEKYTQAIRLMNHTWVVDQIFYAHLQDRAHAFTADNTVDTPSIDALTQSIHRSDQQLLDLVKAITSEELTHTLCFRFTDGDDGCMSKEQILTHLLLHGAYHRGNVGMLIADLGHSRPKDTFTRFLHRALRTQTPTNIRE</sequence>
<dbReference type="OrthoDB" id="9807509at2"/>
<organism evidence="4 5">
    <name type="scientific">Simiduia agarivorans (strain DSM 21679 / JCM 13881 / BCRC 17597 / SA1)</name>
    <dbReference type="NCBI Taxonomy" id="1117647"/>
    <lineage>
        <taxon>Bacteria</taxon>
        <taxon>Pseudomonadati</taxon>
        <taxon>Pseudomonadota</taxon>
        <taxon>Gammaproteobacteria</taxon>
        <taxon>Cellvibrionales</taxon>
        <taxon>Cellvibrionaceae</taxon>
        <taxon>Simiduia</taxon>
    </lineage>
</organism>
<feature type="binding site" evidence="3">
    <location>
        <position position="139"/>
    </location>
    <ligand>
        <name>a divalent metal cation</name>
        <dbReference type="ChEBI" id="CHEBI:60240"/>
    </ligand>
</feature>
<dbReference type="HOGENOM" id="CLU_101283_2_0_6"/>
<dbReference type="Proteomes" id="UP000000466">
    <property type="component" value="Chromosome"/>
</dbReference>
<gene>
    <name evidence="4" type="ordered locus">M5M_16140</name>
</gene>
<dbReference type="InterPro" id="IPR034660">
    <property type="entry name" value="DinB/YfiT-like"/>
</dbReference>
<dbReference type="EMBL" id="CP003746">
    <property type="protein sequence ID" value="AFV00361.1"/>
    <property type="molecule type" value="Genomic_DNA"/>
</dbReference>
<protein>
    <submittedName>
        <fullName evidence="4">DinB family protein</fullName>
    </submittedName>
</protein>
<dbReference type="KEGG" id="saga:M5M_16140"/>
<dbReference type="eggNOG" id="COG2318">
    <property type="taxonomic scope" value="Bacteria"/>
</dbReference>
<dbReference type="Pfam" id="PF05163">
    <property type="entry name" value="DinB"/>
    <property type="match status" value="1"/>
</dbReference>
<dbReference type="Gene3D" id="1.20.120.450">
    <property type="entry name" value="dinb family like domain"/>
    <property type="match status" value="1"/>
</dbReference>
<evidence type="ECO:0000256" key="1">
    <source>
        <dbReference type="ARBA" id="ARBA00008635"/>
    </source>
</evidence>
<name>K4KQ21_SIMAS</name>
<feature type="binding site" evidence="3">
    <location>
        <position position="51"/>
    </location>
    <ligand>
        <name>a divalent metal cation</name>
        <dbReference type="ChEBI" id="CHEBI:60240"/>
    </ligand>
</feature>
<feature type="binding site" evidence="3">
    <location>
        <position position="135"/>
    </location>
    <ligand>
        <name>a divalent metal cation</name>
        <dbReference type="ChEBI" id="CHEBI:60240"/>
    </ligand>
</feature>
<dbReference type="GO" id="GO:0046872">
    <property type="term" value="F:metal ion binding"/>
    <property type="evidence" value="ECO:0007669"/>
    <property type="project" value="UniProtKB-KW"/>
</dbReference>